<dbReference type="SUPFAM" id="SSF53850">
    <property type="entry name" value="Periplasmic binding protein-like II"/>
    <property type="match status" value="1"/>
</dbReference>
<feature type="signal peptide" evidence="1">
    <location>
        <begin position="1"/>
        <end position="29"/>
    </location>
</feature>
<dbReference type="Gene3D" id="3.40.190.10">
    <property type="entry name" value="Periplasmic binding protein-like II"/>
    <property type="match status" value="1"/>
</dbReference>
<proteinExistence type="predicted"/>
<accession>A0ABX7Y8S8</accession>
<dbReference type="PANTHER" id="PTHR30290">
    <property type="entry name" value="PERIPLASMIC BINDING COMPONENT OF ABC TRANSPORTER"/>
    <property type="match status" value="1"/>
</dbReference>
<dbReference type="CDD" id="cd08501">
    <property type="entry name" value="PBP2_Lpqw"/>
    <property type="match status" value="1"/>
</dbReference>
<dbReference type="RefSeq" id="WP_212326126.1">
    <property type="nucleotide sequence ID" value="NZ_AP024463.1"/>
</dbReference>
<dbReference type="PIRSF" id="PIRSF002741">
    <property type="entry name" value="MppA"/>
    <property type="match status" value="1"/>
</dbReference>
<feature type="chain" id="PRO_5046327143" evidence="1">
    <location>
        <begin position="30"/>
        <end position="605"/>
    </location>
</feature>
<dbReference type="EMBL" id="CP072384">
    <property type="protein sequence ID" value="QUC09103.1"/>
    <property type="molecule type" value="Genomic_DNA"/>
</dbReference>
<evidence type="ECO:0000313" key="4">
    <source>
        <dbReference type="Proteomes" id="UP000678513"/>
    </source>
</evidence>
<dbReference type="InterPro" id="IPR000914">
    <property type="entry name" value="SBP_5_dom"/>
</dbReference>
<reference evidence="3 4" key="1">
    <citation type="submission" date="2021-03" db="EMBL/GenBank/DDBJ databases">
        <title>Human Oral Microbial Genomes.</title>
        <authorList>
            <person name="Johnston C.D."/>
            <person name="Chen T."/>
            <person name="Dewhirst F.E."/>
        </authorList>
    </citation>
    <scope>NUCLEOTIDE SEQUENCE [LARGE SCALE GENOMIC DNA]</scope>
    <source>
        <strain evidence="3 4">DSMZ 100122</strain>
    </source>
</reference>
<name>A0ABX7Y8S8_9ACTN</name>
<dbReference type="PROSITE" id="PS51257">
    <property type="entry name" value="PROKAR_LIPOPROTEIN"/>
    <property type="match status" value="1"/>
</dbReference>
<dbReference type="InterPro" id="IPR039424">
    <property type="entry name" value="SBP_5"/>
</dbReference>
<gene>
    <name evidence="3" type="ORF">J5A65_05115</name>
</gene>
<evidence type="ECO:0000256" key="1">
    <source>
        <dbReference type="SAM" id="SignalP"/>
    </source>
</evidence>
<feature type="domain" description="Solute-binding protein family 5" evidence="2">
    <location>
        <begin position="116"/>
        <end position="508"/>
    </location>
</feature>
<dbReference type="Proteomes" id="UP000678513">
    <property type="component" value="Chromosome"/>
</dbReference>
<dbReference type="Pfam" id="PF00496">
    <property type="entry name" value="SBP_bac_5"/>
    <property type="match status" value="1"/>
</dbReference>
<protein>
    <submittedName>
        <fullName evidence="3">ABC transporter family substrate-binding protein</fullName>
    </submittedName>
</protein>
<dbReference type="Gene3D" id="3.90.76.10">
    <property type="entry name" value="Dipeptide-binding Protein, Domain 1"/>
    <property type="match status" value="1"/>
</dbReference>
<dbReference type="Gene3D" id="3.10.105.10">
    <property type="entry name" value="Dipeptide-binding Protein, Domain 3"/>
    <property type="match status" value="1"/>
</dbReference>
<sequence length="605" mass="66549">MKFRGTKAALAVLVSGALVLSACSSGDEAEDNAKPAASETAIGGDNPCVRDVGIKETADGQVVYSPGAGNWGAYNSLTSATNSVYNQVVVDQLLGNFWYFGTDGTICEDKEFGSFETVSQDPLEMKYTISDKATWSDGTPVTINDFLLAWAAQNPEFVAPGLISGTDENAQAVFNHVSTVWAEQVPEGPQGEINGKTFTMKFKGNYPDYKIMVDPPLPAHVVAKQAGLTSDQLAQAILSRDADTVKKAADFWNSGWIFNPGELPNSDLVPSSNRYQLKAWKDNNVTLEANPNYWGTPAGTKNLVFSYVDDNQMAQSLQNGDLDVIRPQATVDTVDTLKGMGSSVNMSTYSELTWEHLDFNFRDNNVFSDSQGGQKLREAFAYCIPRQTIVDTIIKPIDPNATVMNAREAFPFQSDYKTITSTSYDGRYDTVDIEKAKQLVAESGVQTPVKVRLGYKAGNQRRTETVQAIQSSCKDAGFNVVDSPAPDFFQKDLVNGDYEVALYAWSSSGQIVTGQNIQATGRPQNYGKYSNATVDQAWDKMTNTLDRGEQLEQLKIIEKTEWDTLFNIPLYAHPGVTAWKNKVKNVRPTSTQTLTSWNAYQWRVK</sequence>
<keyword evidence="4" id="KW-1185">Reference proteome</keyword>
<keyword evidence="1" id="KW-0732">Signal</keyword>
<organism evidence="3 4">
    <name type="scientific">Arachnia rubra</name>
    <dbReference type="NCBI Taxonomy" id="1547448"/>
    <lineage>
        <taxon>Bacteria</taxon>
        <taxon>Bacillati</taxon>
        <taxon>Actinomycetota</taxon>
        <taxon>Actinomycetes</taxon>
        <taxon>Propionibacteriales</taxon>
        <taxon>Propionibacteriaceae</taxon>
        <taxon>Arachnia</taxon>
    </lineage>
</organism>
<dbReference type="PANTHER" id="PTHR30290:SF65">
    <property type="entry name" value="MONOACYL PHOSPHATIDYLINOSITOL TETRAMANNOSIDE-BINDING PROTEIN LPQW-RELATED"/>
    <property type="match status" value="1"/>
</dbReference>
<dbReference type="InterPro" id="IPR030678">
    <property type="entry name" value="Peptide/Ni-bd"/>
</dbReference>
<evidence type="ECO:0000259" key="2">
    <source>
        <dbReference type="Pfam" id="PF00496"/>
    </source>
</evidence>
<evidence type="ECO:0000313" key="3">
    <source>
        <dbReference type="EMBL" id="QUC09103.1"/>
    </source>
</evidence>